<dbReference type="PATRIC" id="fig|316.77.peg.2682"/>
<evidence type="ECO:0008006" key="3">
    <source>
        <dbReference type="Google" id="ProtNLM"/>
    </source>
</evidence>
<sequence length="123" mass="13877">MKRFHIALAVDDLDDSIADYNRRLGQPADVVVPGRYAMWRTDQLNFSINQQPGHGGQLRHVGFEDDGAQGFTSETDVNDLVWEAFSADEQDRRIKAMYGQPVPSMIPGGRDGDRLTEQLEKTR</sequence>
<dbReference type="EMBL" id="CP007441">
    <property type="protein sequence ID" value="AHL76038.1"/>
    <property type="molecule type" value="Genomic_DNA"/>
</dbReference>
<dbReference type="RefSeq" id="WP_025242236.1">
    <property type="nucleotide sequence ID" value="NZ_CP007441.1"/>
</dbReference>
<dbReference type="OrthoDB" id="9789608at2"/>
<dbReference type="AlphaFoldDB" id="W8R8W8"/>
<organism evidence="1 2">
    <name type="scientific">Stutzerimonas stutzeri</name>
    <name type="common">Pseudomonas stutzeri</name>
    <dbReference type="NCBI Taxonomy" id="316"/>
    <lineage>
        <taxon>Bacteria</taxon>
        <taxon>Pseudomonadati</taxon>
        <taxon>Pseudomonadota</taxon>
        <taxon>Gammaproteobacteria</taxon>
        <taxon>Pseudomonadales</taxon>
        <taxon>Pseudomonadaceae</taxon>
        <taxon>Stutzerimonas</taxon>
    </lineage>
</organism>
<evidence type="ECO:0000313" key="1">
    <source>
        <dbReference type="EMBL" id="AHL76038.1"/>
    </source>
</evidence>
<gene>
    <name evidence="1" type="ORF">CH92_13410</name>
</gene>
<accession>W8R8W8</accession>
<dbReference type="KEGG" id="pstt:CH92_13410"/>
<dbReference type="InterPro" id="IPR029068">
    <property type="entry name" value="Glyas_Bleomycin-R_OHBP_Dase"/>
</dbReference>
<dbReference type="SUPFAM" id="SSF54593">
    <property type="entry name" value="Glyoxalase/Bleomycin resistance protein/Dihydroxybiphenyl dioxygenase"/>
    <property type="match status" value="1"/>
</dbReference>
<evidence type="ECO:0000313" key="2">
    <source>
        <dbReference type="Proteomes" id="UP000019522"/>
    </source>
</evidence>
<reference evidence="1 2" key="2">
    <citation type="submission" date="2014-03" db="EMBL/GenBank/DDBJ databases">
        <authorList>
            <person name="Baltrus D."/>
            <person name="Dougherty K."/>
        </authorList>
    </citation>
    <scope>NUCLEOTIDE SEQUENCE</scope>
    <source>
        <strain evidence="1 2">28a24</strain>
    </source>
</reference>
<dbReference type="Gene3D" id="3.10.180.10">
    <property type="entry name" value="2,3-Dihydroxybiphenyl 1,2-Dioxygenase, domain 1"/>
    <property type="match status" value="1"/>
</dbReference>
<dbReference type="Proteomes" id="UP000019522">
    <property type="component" value="Chromosome"/>
</dbReference>
<reference evidence="2" key="1">
    <citation type="journal article" date="2014" name="Genome Announc.">
        <title>Complete Genome Sequence of the Highly Transformable Pseudomonas stutzeri Strain 28a24.</title>
        <authorList>
            <person name="Smith B.A."/>
            <person name="Dougherty K.M."/>
            <person name="Baltrus D.A."/>
        </authorList>
    </citation>
    <scope>NUCLEOTIDE SEQUENCE [LARGE SCALE GENOMIC DNA]</scope>
    <source>
        <strain evidence="2">28a24</strain>
    </source>
</reference>
<protein>
    <recommendedName>
        <fullName evidence="3">VOC domain-containing protein</fullName>
    </recommendedName>
</protein>
<proteinExistence type="predicted"/>
<name>W8R8W8_STUST</name>